<evidence type="ECO:0000259" key="4">
    <source>
        <dbReference type="PROSITE" id="PS01124"/>
    </source>
</evidence>
<name>A0ABU0W1D8_9RHOB</name>
<gene>
    <name evidence="5" type="ORF">Q9295_15510</name>
</gene>
<keyword evidence="3" id="KW-0804">Transcription</keyword>
<dbReference type="Proteomes" id="UP001239680">
    <property type="component" value="Unassembled WGS sequence"/>
</dbReference>
<dbReference type="SUPFAM" id="SSF46689">
    <property type="entry name" value="Homeodomain-like"/>
    <property type="match status" value="2"/>
</dbReference>
<feature type="domain" description="HTH araC/xylS-type" evidence="4">
    <location>
        <begin position="238"/>
        <end position="336"/>
    </location>
</feature>
<dbReference type="PANTHER" id="PTHR43130:SF3">
    <property type="entry name" value="HTH-TYPE TRANSCRIPTIONAL REGULATOR RV1931C"/>
    <property type="match status" value="1"/>
</dbReference>
<evidence type="ECO:0000256" key="3">
    <source>
        <dbReference type="ARBA" id="ARBA00023163"/>
    </source>
</evidence>
<dbReference type="CDD" id="cd03136">
    <property type="entry name" value="GATase1_AraC_ArgR_like"/>
    <property type="match status" value="1"/>
</dbReference>
<dbReference type="Pfam" id="PF12833">
    <property type="entry name" value="HTH_18"/>
    <property type="match status" value="1"/>
</dbReference>
<evidence type="ECO:0000313" key="5">
    <source>
        <dbReference type="EMBL" id="MDQ2067784.1"/>
    </source>
</evidence>
<dbReference type="PROSITE" id="PS00041">
    <property type="entry name" value="HTH_ARAC_FAMILY_1"/>
    <property type="match status" value="1"/>
</dbReference>
<dbReference type="PROSITE" id="PS01124">
    <property type="entry name" value="HTH_ARAC_FAMILY_2"/>
    <property type="match status" value="1"/>
</dbReference>
<dbReference type="InterPro" id="IPR052158">
    <property type="entry name" value="INH-QAR"/>
</dbReference>
<dbReference type="Gene3D" id="1.10.10.60">
    <property type="entry name" value="Homeodomain-like"/>
    <property type="match status" value="1"/>
</dbReference>
<evidence type="ECO:0000313" key="6">
    <source>
        <dbReference type="Proteomes" id="UP001239680"/>
    </source>
</evidence>
<dbReference type="SMART" id="SM00342">
    <property type="entry name" value="HTH_ARAC"/>
    <property type="match status" value="1"/>
</dbReference>
<evidence type="ECO:0000256" key="2">
    <source>
        <dbReference type="ARBA" id="ARBA00023125"/>
    </source>
</evidence>
<organism evidence="5 6">
    <name type="scientific">Pseudogemmobacter lacusdianii</name>
    <dbReference type="NCBI Taxonomy" id="3069608"/>
    <lineage>
        <taxon>Bacteria</taxon>
        <taxon>Pseudomonadati</taxon>
        <taxon>Pseudomonadota</taxon>
        <taxon>Alphaproteobacteria</taxon>
        <taxon>Rhodobacterales</taxon>
        <taxon>Paracoccaceae</taxon>
        <taxon>Pseudogemmobacter</taxon>
    </lineage>
</organism>
<dbReference type="PRINTS" id="PR00032">
    <property type="entry name" value="HTHARAC"/>
</dbReference>
<dbReference type="Pfam" id="PF01965">
    <property type="entry name" value="DJ-1_PfpI"/>
    <property type="match status" value="1"/>
</dbReference>
<accession>A0ABU0W1D8</accession>
<keyword evidence="1" id="KW-0805">Transcription regulation</keyword>
<dbReference type="InterPro" id="IPR018062">
    <property type="entry name" value="HTH_AraC-typ_CS"/>
</dbReference>
<dbReference type="Gene3D" id="3.40.50.880">
    <property type="match status" value="1"/>
</dbReference>
<dbReference type="InterPro" id="IPR002818">
    <property type="entry name" value="DJ-1/PfpI"/>
</dbReference>
<sequence>MTIPLSFPVATPPDLSGVEPDMKVGFLLAPRFTLIALSSFVDSLRHAGDEADFSRQIYCAWQILSETPGQSVASSSGIEVVPSTALSQAGDITHLVVVGGLLPDCYHFDPPTLQFIRDAYARGVSIVGLCTGSFLLAELGLLEGRRCAVHNEHISAFRTLYPKALATADDLYVSDRGVFTCQGGTSALELAFHLIDIHCGKARATKAINSLLMQGKFNHSHRFRPHGHMAACGNRKVEQAVEIMERHLISPMPITDVARSVGCSTRELSRLFQKYGGQTPSETWRRMRVAHGHWMLLNTERSITQIAYECGFADSAHFTRCFKDIYKTPPNAYRIMRRVTPNTTISG</sequence>
<dbReference type="InterPro" id="IPR018060">
    <property type="entry name" value="HTH_AraC"/>
</dbReference>
<protein>
    <submittedName>
        <fullName evidence="5">Helix-turn-helix domain-containing protein</fullName>
    </submittedName>
</protein>
<dbReference type="InterPro" id="IPR020449">
    <property type="entry name" value="Tscrpt_reg_AraC-type_HTH"/>
</dbReference>
<dbReference type="PANTHER" id="PTHR43130">
    <property type="entry name" value="ARAC-FAMILY TRANSCRIPTIONAL REGULATOR"/>
    <property type="match status" value="1"/>
</dbReference>
<dbReference type="EMBL" id="JAVDBT010000016">
    <property type="protein sequence ID" value="MDQ2067784.1"/>
    <property type="molecule type" value="Genomic_DNA"/>
</dbReference>
<dbReference type="InterPro" id="IPR029062">
    <property type="entry name" value="Class_I_gatase-like"/>
</dbReference>
<keyword evidence="2" id="KW-0238">DNA-binding</keyword>
<evidence type="ECO:0000256" key="1">
    <source>
        <dbReference type="ARBA" id="ARBA00023015"/>
    </source>
</evidence>
<comment type="caution">
    <text evidence="5">The sequence shown here is derived from an EMBL/GenBank/DDBJ whole genome shotgun (WGS) entry which is preliminary data.</text>
</comment>
<reference evidence="5 6" key="1">
    <citation type="submission" date="2023-08" db="EMBL/GenBank/DDBJ databases">
        <title>Characterization of two Paracoccaceae strains isolated from Phycosphere and proposal of Xinfangfangia lacusdiani sp. nov.</title>
        <authorList>
            <person name="Deng Y."/>
            <person name="Zhang Y.Q."/>
        </authorList>
    </citation>
    <scope>NUCLEOTIDE SEQUENCE [LARGE SCALE GENOMIC DNA]</scope>
    <source>
        <strain evidence="5 6">CPCC 101601</strain>
    </source>
</reference>
<dbReference type="RefSeq" id="WP_306681493.1">
    <property type="nucleotide sequence ID" value="NZ_JAVDBT010000016.1"/>
</dbReference>
<dbReference type="InterPro" id="IPR009057">
    <property type="entry name" value="Homeodomain-like_sf"/>
</dbReference>
<keyword evidence="6" id="KW-1185">Reference proteome</keyword>
<dbReference type="SUPFAM" id="SSF52317">
    <property type="entry name" value="Class I glutamine amidotransferase-like"/>
    <property type="match status" value="1"/>
</dbReference>
<proteinExistence type="predicted"/>